<protein>
    <submittedName>
        <fullName evidence="1">Uncharacterized protein</fullName>
    </submittedName>
</protein>
<accession>A0A7R9FYZ7</accession>
<dbReference type="EMBL" id="OC001649">
    <property type="protein sequence ID" value="CAD7260360.1"/>
    <property type="molecule type" value="Genomic_DNA"/>
</dbReference>
<name>A0A7R9FYZ7_TIMSH</name>
<proteinExistence type="predicted"/>
<reference evidence="1" key="1">
    <citation type="submission" date="2020-11" db="EMBL/GenBank/DDBJ databases">
        <authorList>
            <person name="Tran Van P."/>
        </authorList>
    </citation>
    <scope>NUCLEOTIDE SEQUENCE</scope>
</reference>
<gene>
    <name evidence="1" type="ORF">TSIB3V08_LOCUS4542</name>
</gene>
<organism evidence="1">
    <name type="scientific">Timema shepardi</name>
    <name type="common">Walking stick</name>
    <dbReference type="NCBI Taxonomy" id="629360"/>
    <lineage>
        <taxon>Eukaryota</taxon>
        <taxon>Metazoa</taxon>
        <taxon>Ecdysozoa</taxon>
        <taxon>Arthropoda</taxon>
        <taxon>Hexapoda</taxon>
        <taxon>Insecta</taxon>
        <taxon>Pterygota</taxon>
        <taxon>Neoptera</taxon>
        <taxon>Polyneoptera</taxon>
        <taxon>Phasmatodea</taxon>
        <taxon>Timematodea</taxon>
        <taxon>Timematoidea</taxon>
        <taxon>Timematidae</taxon>
        <taxon>Timema</taxon>
    </lineage>
</organism>
<sequence length="105" mass="12624">MPSLEYTRWRLALSRALVLLTVFTLEVCPRRFRQDFPNSEHRLVAGAIFFLRHGEMRHLYLKFPPWHHHSKEGPKDWQYKTEPQCGFCEAMKDSRCFRPSGRFLE</sequence>
<dbReference type="AlphaFoldDB" id="A0A7R9FYZ7"/>
<evidence type="ECO:0000313" key="1">
    <source>
        <dbReference type="EMBL" id="CAD7260360.1"/>
    </source>
</evidence>